<sequence length="121" mass="12998">MCRVRLVQRAVISLSAEQLALAQQAHRVLARLSSDVNRSPNFGVQYTGGKLSYLSSPASTMTGSSQEEESTGTGSSNSPKGAVCVDPFTDLAFDPNQSPICALFVIARLPSKFCRQQSLFL</sequence>
<keyword evidence="3" id="KW-1185">Reference proteome</keyword>
<feature type="region of interest" description="Disordered" evidence="1">
    <location>
        <begin position="56"/>
        <end position="80"/>
    </location>
</feature>
<name>A0A3P6R6C7_DIBLA</name>
<proteinExistence type="predicted"/>
<dbReference type="AlphaFoldDB" id="A0A3P6R6C7"/>
<evidence type="ECO:0000256" key="1">
    <source>
        <dbReference type="SAM" id="MobiDB-lite"/>
    </source>
</evidence>
<dbReference type="EMBL" id="UYRU01006766">
    <property type="protein sequence ID" value="VDK40414.1"/>
    <property type="molecule type" value="Genomic_DNA"/>
</dbReference>
<evidence type="ECO:0000313" key="2">
    <source>
        <dbReference type="EMBL" id="VDK40414.1"/>
    </source>
</evidence>
<feature type="compositionally biased region" description="Low complexity" evidence="1">
    <location>
        <begin position="59"/>
        <end position="78"/>
    </location>
</feature>
<gene>
    <name evidence="2" type="ORF">DILT_LOCUS1139</name>
</gene>
<reference evidence="2 3" key="1">
    <citation type="submission" date="2018-11" db="EMBL/GenBank/DDBJ databases">
        <authorList>
            <consortium name="Pathogen Informatics"/>
        </authorList>
    </citation>
    <scope>NUCLEOTIDE SEQUENCE [LARGE SCALE GENOMIC DNA]</scope>
</reference>
<dbReference type="Proteomes" id="UP000281553">
    <property type="component" value="Unassembled WGS sequence"/>
</dbReference>
<evidence type="ECO:0000313" key="3">
    <source>
        <dbReference type="Proteomes" id="UP000281553"/>
    </source>
</evidence>
<protein>
    <submittedName>
        <fullName evidence="2">Uncharacterized protein</fullName>
    </submittedName>
</protein>
<accession>A0A3P6R6C7</accession>
<organism evidence="2 3">
    <name type="scientific">Dibothriocephalus latus</name>
    <name type="common">Fish tapeworm</name>
    <name type="synonym">Diphyllobothrium latum</name>
    <dbReference type="NCBI Taxonomy" id="60516"/>
    <lineage>
        <taxon>Eukaryota</taxon>
        <taxon>Metazoa</taxon>
        <taxon>Spiralia</taxon>
        <taxon>Lophotrochozoa</taxon>
        <taxon>Platyhelminthes</taxon>
        <taxon>Cestoda</taxon>
        <taxon>Eucestoda</taxon>
        <taxon>Diphyllobothriidea</taxon>
        <taxon>Diphyllobothriidae</taxon>
        <taxon>Dibothriocephalus</taxon>
    </lineage>
</organism>